<feature type="domain" description="LamG-like jellyroll fold" evidence="5">
    <location>
        <begin position="836"/>
        <end position="994"/>
    </location>
</feature>
<dbReference type="InterPro" id="IPR042837">
    <property type="entry name" value="PTX3"/>
</dbReference>
<gene>
    <name evidence="6" type="ORF">SCNRRL3882_0050</name>
</gene>
<dbReference type="SMART" id="SM00560">
    <property type="entry name" value="LamGL"/>
    <property type="match status" value="2"/>
</dbReference>
<reference evidence="7" key="1">
    <citation type="submission" date="2017-11" db="EMBL/GenBank/DDBJ databases">
        <authorList>
            <person name="Wibberg D."/>
        </authorList>
    </citation>
    <scope>NUCLEOTIDE SEQUENCE [LARGE SCALE GENOMIC DNA]</scope>
</reference>
<protein>
    <recommendedName>
        <fullName evidence="5">LamG-like jellyroll fold domain-containing protein</fullName>
    </recommendedName>
</protein>
<evidence type="ECO:0000313" key="7">
    <source>
        <dbReference type="Proteomes" id="UP000235464"/>
    </source>
</evidence>
<feature type="region of interest" description="Disordered" evidence="3">
    <location>
        <begin position="80"/>
        <end position="136"/>
    </location>
</feature>
<dbReference type="GO" id="GO:0006955">
    <property type="term" value="P:immune response"/>
    <property type="evidence" value="ECO:0007669"/>
    <property type="project" value="InterPro"/>
</dbReference>
<feature type="compositionally biased region" description="Polar residues" evidence="3">
    <location>
        <begin position="1200"/>
        <end position="1209"/>
    </location>
</feature>
<dbReference type="SUPFAM" id="SSF49899">
    <property type="entry name" value="Concanavalin A-like lectins/glucanases"/>
    <property type="match status" value="2"/>
</dbReference>
<name>A0A2N9AZR4_STRCX</name>
<feature type="region of interest" description="Disordered" evidence="3">
    <location>
        <begin position="1192"/>
        <end position="1224"/>
    </location>
</feature>
<dbReference type="InterPro" id="IPR006558">
    <property type="entry name" value="LamG-like"/>
</dbReference>
<keyword evidence="1 4" id="KW-0732">Signal</keyword>
<evidence type="ECO:0000313" key="6">
    <source>
        <dbReference type="EMBL" id="SOR76566.1"/>
    </source>
</evidence>
<evidence type="ECO:0000256" key="1">
    <source>
        <dbReference type="ARBA" id="ARBA00022729"/>
    </source>
</evidence>
<evidence type="ECO:0000259" key="5">
    <source>
        <dbReference type="SMART" id="SM00560"/>
    </source>
</evidence>
<sequence length="1256" mass="133802">MKRGVGAVFVLRARRTRGMLLGGVAASLVLSALPMLPAAAAAAATTPAAATVVDESTALEQAKASGEPVEVIADRTEYSTTHANPDGTFLLTQSSTPQRVKREDGSWRPVDPTLERRPDGRIVPKGTAVDLSFSGGGSGSDMLRMGKDGRSVTLGWGDPLPEPTLKGATATYADVLDGVDLQLTATAEGYREVLVVTTPAAAANPELEQVKLTASGDGLTVVPGAGGGLRAVDEDGNALFRGPAGQMWDSAGDDTQSGPQPQLLAAKAEAVVNEPGEDDPSQPGEGDASAVLPVKVDNDTVAVHPDLDLLRGKDTVYPVYIDPSVGLGAQERTKISSDGDKFWMFDGGKGVGKCGTADGYSCGTGYVDRMYFEFAPTKLAGKYVLDATFRARETWSYNCNPYWVDLERTDNISEGTRWPGPKQLDQMGDRYVSAGRGDLCTPDQPDAWIEFNDNPDEADENLKNTVRSFADGKISRLTLMLRAKDEGEPRAWKRFDDNAELQVIFAYKPGTPTDVGLIPGEGTTAYCKKSSSDPLIVTRKDPIVQARVQTKVESNKGDQEGSLQAEYVVERGDDAAWHQVWTGHAPDTGWHPDGTLEKLRMSNRADGGLYRYKARTQSHWSYSGKSGDLFSGYSSWCYFKIDSTAPKPPRITAGSPYTACAANVCEGKGGPGVPGSFTFQPNTADINTSGKTDITGYEWKLLSTPAKPVAGTLKVTVPNVTPPLSGTQVLSVRAKDVYNRWGAYQEFTFKVATAQEAVGRWHFDGVPGSGTTTAKDTATVGTRHDATLVGEEGTGWSTRARRGEADYALRLNDDTSDPAQQTGYAATSAPAVNTRDSFAVSAWVQLSNASANRAVLSAPGTNGSSFTLYYSAAYKKWVFNRADKDSASPVYIRSLSDQENPPLNVWTHVAGVFKTEGDDNLPDTDPANDTIQLFINGQPQGQPVVLSKAAPTYTPWTASGGLQFGRSKAAGKYVDHHFGLLDEAVVWQRALQPAEVANEARVLQGGVPANELVAHWDATTAKGTQVAETTAYPLSSMTLSGSGATLNEEDNALFLNGTAGYAAATGPVVDETGSFTVSASVRLDSAALNAKPVGYQAQVAAQRLSGESSWALWVMKPGDGIYQWKFTRTAVGPDGKVTQSAQVRAADVAATDTWVQITGTFDAQEAWEWTSPTDGTTESRYGQLHLYVGEFDQPSEETPGFSTPQQGSGELSVGRGTASGKTGNYLPGGLQDLRLWTGAMTADQVRSQVLDTPNTT</sequence>
<feature type="domain" description="LamG-like jellyroll fold" evidence="5">
    <location>
        <begin position="1073"/>
        <end position="1243"/>
    </location>
</feature>
<dbReference type="PANTHER" id="PTHR46943">
    <property type="entry name" value="PENTRAXIN-RELATED PROTEIN PTX3"/>
    <property type="match status" value="1"/>
</dbReference>
<organism evidence="6 7">
    <name type="scientific">Streptomyces chartreusis NRRL 3882</name>
    <dbReference type="NCBI Taxonomy" id="1079985"/>
    <lineage>
        <taxon>Bacteria</taxon>
        <taxon>Bacillati</taxon>
        <taxon>Actinomycetota</taxon>
        <taxon>Actinomycetes</taxon>
        <taxon>Kitasatosporales</taxon>
        <taxon>Streptomycetaceae</taxon>
        <taxon>Streptomyces</taxon>
    </lineage>
</organism>
<dbReference type="InterPro" id="IPR013320">
    <property type="entry name" value="ConA-like_dom_sf"/>
</dbReference>
<keyword evidence="2" id="KW-1015">Disulfide bond</keyword>
<proteinExistence type="predicted"/>
<dbReference type="Proteomes" id="UP000235464">
    <property type="component" value="Chromosome I"/>
</dbReference>
<feature type="compositionally biased region" description="Basic and acidic residues" evidence="3">
    <location>
        <begin position="113"/>
        <end position="122"/>
    </location>
</feature>
<feature type="signal peptide" evidence="4">
    <location>
        <begin position="1"/>
        <end position="40"/>
    </location>
</feature>
<dbReference type="EMBL" id="LT963352">
    <property type="protein sequence ID" value="SOR76566.1"/>
    <property type="molecule type" value="Genomic_DNA"/>
</dbReference>
<accession>A0A2N9AZR4</accession>
<evidence type="ECO:0000256" key="4">
    <source>
        <dbReference type="SAM" id="SignalP"/>
    </source>
</evidence>
<dbReference type="Gene3D" id="2.60.120.200">
    <property type="match status" value="2"/>
</dbReference>
<dbReference type="Pfam" id="PF13385">
    <property type="entry name" value="Laminin_G_3"/>
    <property type="match status" value="2"/>
</dbReference>
<dbReference type="PANTHER" id="PTHR46943:SF1">
    <property type="entry name" value="PENTRAXIN-RELATED PROTEIN PTX3"/>
    <property type="match status" value="1"/>
</dbReference>
<evidence type="ECO:0000256" key="3">
    <source>
        <dbReference type="SAM" id="MobiDB-lite"/>
    </source>
</evidence>
<feature type="chain" id="PRO_5038859414" description="LamG-like jellyroll fold domain-containing protein" evidence="4">
    <location>
        <begin position="41"/>
        <end position="1256"/>
    </location>
</feature>
<evidence type="ECO:0000256" key="2">
    <source>
        <dbReference type="ARBA" id="ARBA00023157"/>
    </source>
</evidence>
<dbReference type="AlphaFoldDB" id="A0A2N9AZR4"/>
<keyword evidence="7" id="KW-1185">Reference proteome</keyword>